<dbReference type="Proteomes" id="UP000199645">
    <property type="component" value="Unassembled WGS sequence"/>
</dbReference>
<evidence type="ECO:0000313" key="2">
    <source>
        <dbReference type="Proteomes" id="UP000199645"/>
    </source>
</evidence>
<dbReference type="STRING" id="35752.SAMN05421541_115140"/>
<organism evidence="1 2">
    <name type="scientific">Actinoplanes philippinensis</name>
    <dbReference type="NCBI Taxonomy" id="35752"/>
    <lineage>
        <taxon>Bacteria</taxon>
        <taxon>Bacillati</taxon>
        <taxon>Actinomycetota</taxon>
        <taxon>Actinomycetes</taxon>
        <taxon>Micromonosporales</taxon>
        <taxon>Micromonosporaceae</taxon>
        <taxon>Actinoplanes</taxon>
    </lineage>
</organism>
<accession>A0A1I2KB24</accession>
<proteinExistence type="predicted"/>
<dbReference type="RefSeq" id="WP_093620371.1">
    <property type="nucleotide sequence ID" value="NZ_BOMT01000084.1"/>
</dbReference>
<protein>
    <submittedName>
        <fullName evidence="1">Uncharacterized protein</fullName>
    </submittedName>
</protein>
<sequence>MTETFAGGAGHDWQGILDERVERAARRRERLAQERREVGRRRAHGLIDRQAARLARARAGRAGPRVDGAGSG</sequence>
<evidence type="ECO:0000313" key="1">
    <source>
        <dbReference type="EMBL" id="SFF62301.1"/>
    </source>
</evidence>
<dbReference type="AlphaFoldDB" id="A0A1I2KB24"/>
<dbReference type="EMBL" id="FONV01000015">
    <property type="protein sequence ID" value="SFF62301.1"/>
    <property type="molecule type" value="Genomic_DNA"/>
</dbReference>
<keyword evidence="2" id="KW-1185">Reference proteome</keyword>
<gene>
    <name evidence="1" type="ORF">SAMN05421541_115140</name>
</gene>
<reference evidence="1 2" key="1">
    <citation type="submission" date="2016-10" db="EMBL/GenBank/DDBJ databases">
        <authorList>
            <person name="de Groot N.N."/>
        </authorList>
    </citation>
    <scope>NUCLEOTIDE SEQUENCE [LARGE SCALE GENOMIC DNA]</scope>
    <source>
        <strain evidence="1 2">DSM 43019</strain>
    </source>
</reference>
<name>A0A1I2KB24_9ACTN</name>